<comment type="subcellular location">
    <subcellularLocation>
        <location evidence="1">Nucleus</location>
    </subcellularLocation>
</comment>
<dbReference type="PANTHER" id="PTHR12656">
    <property type="entry name" value="BRG-1 ASSOCIATED FACTOR 250 BAF250"/>
    <property type="match status" value="1"/>
</dbReference>
<sequence>MALRSGLETETTWALNALNALLYDDMAVPLNLNHSPALLNVIVEHFRAQLAILFPKIFKVGRESKKKEFPDHVIRMRPDGWSLDPYDDTLSVDYFAGRVPRGMGSGTSTYLACRLVDNIETKKKLKAAQFFLHEPDANATSSTKAEVDEVVDYDSIDKSSLKGRKAIAKLIRHEQQEADASGETSDIFVLMRRLLIVVFQQIYGDKFPKHFELKRHMGFANRVAELTVEMRSLRPTALCMRDEARMSIVSCCGFSNGKGKECFSKEWAAAEKKLFSAGSGGNDTLQERVMEGILGYLRVNYVGVNVISRLHSLALFCDVNCTELLVFALGWSQALASFYTDIVHGIEHIDMDGLRNYALETLCKMSVIERNVDLLISTGPWSRIERFIHVLADLLSINEEVPCREFAIVILNAVCAASEQACYVTAAESPAVNHLVSFLEMGDSNMHQVCGISKYRWKA</sequence>
<feature type="domain" description="SWI/SNF-like complex subunit BAF250 C-terminal" evidence="3">
    <location>
        <begin position="353"/>
        <end position="450"/>
    </location>
</feature>
<evidence type="ECO:0000313" key="5">
    <source>
        <dbReference type="WBParaSite" id="PEQ_0001180701-mRNA-1"/>
    </source>
</evidence>
<dbReference type="WBParaSite" id="PEQ_0001180701-mRNA-1">
    <property type="protein sequence ID" value="PEQ_0001180701-mRNA-1"/>
    <property type="gene ID" value="PEQ_0001180701"/>
</dbReference>
<dbReference type="GO" id="GO:0005654">
    <property type="term" value="C:nucleoplasm"/>
    <property type="evidence" value="ECO:0007669"/>
    <property type="project" value="TreeGrafter"/>
</dbReference>
<name>A0A914S0B4_PAREQ</name>
<evidence type="ECO:0000256" key="1">
    <source>
        <dbReference type="ARBA" id="ARBA00004123"/>
    </source>
</evidence>
<dbReference type="GO" id="GO:0006357">
    <property type="term" value="P:regulation of transcription by RNA polymerase II"/>
    <property type="evidence" value="ECO:0007669"/>
    <property type="project" value="TreeGrafter"/>
</dbReference>
<reference evidence="5" key="1">
    <citation type="submission" date="2022-11" db="UniProtKB">
        <authorList>
            <consortium name="WormBaseParasite"/>
        </authorList>
    </citation>
    <scope>IDENTIFICATION</scope>
</reference>
<dbReference type="GO" id="GO:0016514">
    <property type="term" value="C:SWI/SNF complex"/>
    <property type="evidence" value="ECO:0007669"/>
    <property type="project" value="InterPro"/>
</dbReference>
<dbReference type="InterPro" id="IPR033388">
    <property type="entry name" value="BAF250_C"/>
</dbReference>
<evidence type="ECO:0000259" key="3">
    <source>
        <dbReference type="Pfam" id="PF12031"/>
    </source>
</evidence>
<dbReference type="InterPro" id="IPR021906">
    <property type="entry name" value="BAF250/Osa"/>
</dbReference>
<evidence type="ECO:0000313" key="4">
    <source>
        <dbReference type="Proteomes" id="UP000887564"/>
    </source>
</evidence>
<dbReference type="AlphaFoldDB" id="A0A914S0B4"/>
<keyword evidence="4" id="KW-1185">Reference proteome</keyword>
<organism evidence="4 5">
    <name type="scientific">Parascaris equorum</name>
    <name type="common">Equine roundworm</name>
    <dbReference type="NCBI Taxonomy" id="6256"/>
    <lineage>
        <taxon>Eukaryota</taxon>
        <taxon>Metazoa</taxon>
        <taxon>Ecdysozoa</taxon>
        <taxon>Nematoda</taxon>
        <taxon>Chromadorea</taxon>
        <taxon>Rhabditida</taxon>
        <taxon>Spirurina</taxon>
        <taxon>Ascaridomorpha</taxon>
        <taxon>Ascaridoidea</taxon>
        <taxon>Ascarididae</taxon>
        <taxon>Parascaris</taxon>
    </lineage>
</organism>
<dbReference type="GO" id="GO:0045893">
    <property type="term" value="P:positive regulation of DNA-templated transcription"/>
    <property type="evidence" value="ECO:0007669"/>
    <property type="project" value="TreeGrafter"/>
</dbReference>
<proteinExistence type="predicted"/>
<protein>
    <submittedName>
        <fullName evidence="5">SWI/SNF-like complex subunit BAF250 C-terminal domain-containing protein</fullName>
    </submittedName>
</protein>
<accession>A0A914S0B4</accession>
<dbReference type="GO" id="GO:0035060">
    <property type="term" value="C:brahma complex"/>
    <property type="evidence" value="ECO:0007669"/>
    <property type="project" value="InterPro"/>
</dbReference>
<dbReference type="PANTHER" id="PTHR12656:SF5">
    <property type="entry name" value="TRITHORAX GROUP PROTEIN OSA"/>
    <property type="match status" value="1"/>
</dbReference>
<keyword evidence="2" id="KW-0539">Nucleus</keyword>
<dbReference type="Proteomes" id="UP000887564">
    <property type="component" value="Unplaced"/>
</dbReference>
<dbReference type="GO" id="GO:0071565">
    <property type="term" value="C:nBAF complex"/>
    <property type="evidence" value="ECO:0007669"/>
    <property type="project" value="TreeGrafter"/>
</dbReference>
<dbReference type="GO" id="GO:0031491">
    <property type="term" value="F:nucleosome binding"/>
    <property type="evidence" value="ECO:0007669"/>
    <property type="project" value="TreeGrafter"/>
</dbReference>
<dbReference type="GO" id="GO:0006338">
    <property type="term" value="P:chromatin remodeling"/>
    <property type="evidence" value="ECO:0007669"/>
    <property type="project" value="InterPro"/>
</dbReference>
<dbReference type="Pfam" id="PF12031">
    <property type="entry name" value="BAF250_C"/>
    <property type="match status" value="1"/>
</dbReference>
<evidence type="ECO:0000256" key="2">
    <source>
        <dbReference type="ARBA" id="ARBA00023242"/>
    </source>
</evidence>